<dbReference type="PANTHER" id="PTHR11439">
    <property type="entry name" value="GAG-POL-RELATED RETROTRANSPOSON"/>
    <property type="match status" value="1"/>
</dbReference>
<reference evidence="4" key="1">
    <citation type="journal article" date="2019" name="Sci. Rep.">
        <title>Draft genome of Tanacetum cinerariifolium, the natural source of mosquito coil.</title>
        <authorList>
            <person name="Yamashiro T."/>
            <person name="Shiraishi A."/>
            <person name="Satake H."/>
            <person name="Nakayama K."/>
        </authorList>
    </citation>
    <scope>NUCLEOTIDE SEQUENCE</scope>
</reference>
<evidence type="ECO:0000313" key="4">
    <source>
        <dbReference type="EMBL" id="GEY15595.1"/>
    </source>
</evidence>
<sequence length="1199" mass="135941">MVAAAKLPMLNPNEFELWKMRIEQSVEGVETPYPPTTVKKKLARKNELKARGTLLITLSNKHQLKFNSYKNAKSLMEAIEKRFGGNKESKKVQKTLLKMRTSMEQRNKPDLETLSMDDLYNNLKIYEAEVMGLSSTTQNIQNVAFVSSNNTDNTNKTVNPAYGVSTANFKTNASNLPNVDSLSDAVIYSFFASQSNSPQLDNEDLKQIDPDDLEEMDLKATKHQNNSNREAPRRTVPVEDTTLNALVSRFDGLGYDWSDHAEDGTTNFTLMAYTFSSSLSSDTKVSTCSKACLKSYETLKEHYDNLTKDFNKSQFNLGAYKAGLESVEARLEVYKKNETLFSYDIKILKLNVMLRDKAITELRKKFEKAKKERDDLKLTLEKFQDSSKNLSRLLDSQQSDKSKTGLGYDSQGADSQVLENQVNDKTNTCEGYHAVPPPYTGNFMPLKPNLVFADEHVVSESVTSLPDIAKNEVKTSETTLKNVSALIIKDCVSNSEDEDENETKTNQIKLSFAKDQGIFDSECSRHMTGNKSFLTDYQEIDGGFVAFGESPKGGGLTCLFAKATIDESNLWYMRLGHINFKTINKLFCQMKGIKREFSVARTPQQNGVAERKNRTLIENKVLVTKPHNKTPYEVLISISSNIDFMKHFGCPITILNTLDYLGKFEGKADEGFLVGYYVNRRGPEWLFDIDSQTISMNYEPVTAGNQTNNDACIEIHDNAGQAGQKKASNHEYILLPFMPSNSPLDADEVPDKGDEGAKTGIFDDVYDDRKVGAEANTNNLKLLTVVSPISTTRMHKHHPKEQIIGDLNLATQTRRMINFFKENTIVSYINKQRRTNHKDYQNFLFACFLSQQEPKKVLQALADPSWIKAMQEELLCEDPYFPHKVYKVEKALYGLHQAPRALYETLHTYLLENGFRRGIIDKTLFIKKDRCDILLVQVYVDDIIFGSTKKSLCDESEQMMHKRIQMSSMEELTFFLGLQKFDFTTIKSASTLLEPNKALIKDAEAEDVDVHLYRSMIGSLMYLTSSRPDIMFVVCACARFQVTPKTSHLHAVKRIFRYLKDQPKLGLWYHRDSPFDLEAFSDSDYAGASLDKKSTTGGCQFLGKSINLQLLLMVSDFLLLRFWTSAKVKPVNEDVRLQALVDEKKVIVNEASIRHDLRLDDAEGTAYLPNAAIFEELARIGYEKLSQKLTFYKALFSPQ</sequence>
<dbReference type="AlphaFoldDB" id="A0A699HFK9"/>
<feature type="region of interest" description="Disordered" evidence="2">
    <location>
        <begin position="391"/>
        <end position="413"/>
    </location>
</feature>
<dbReference type="InterPro" id="IPR013103">
    <property type="entry name" value="RVT_2"/>
</dbReference>
<dbReference type="InterPro" id="IPR036397">
    <property type="entry name" value="RNaseH_sf"/>
</dbReference>
<evidence type="ECO:0000259" key="3">
    <source>
        <dbReference type="Pfam" id="PF07727"/>
    </source>
</evidence>
<dbReference type="SUPFAM" id="SSF56672">
    <property type="entry name" value="DNA/RNA polymerases"/>
    <property type="match status" value="1"/>
</dbReference>
<dbReference type="InterPro" id="IPR012337">
    <property type="entry name" value="RNaseH-like_sf"/>
</dbReference>
<name>A0A699HFK9_TANCI</name>
<dbReference type="EMBL" id="BKCJ010156051">
    <property type="protein sequence ID" value="GEY15595.1"/>
    <property type="molecule type" value="Genomic_DNA"/>
</dbReference>
<gene>
    <name evidence="4" type="ORF">Tci_387569</name>
</gene>
<organism evidence="4">
    <name type="scientific">Tanacetum cinerariifolium</name>
    <name type="common">Dalmatian daisy</name>
    <name type="synonym">Chrysanthemum cinerariifolium</name>
    <dbReference type="NCBI Taxonomy" id="118510"/>
    <lineage>
        <taxon>Eukaryota</taxon>
        <taxon>Viridiplantae</taxon>
        <taxon>Streptophyta</taxon>
        <taxon>Embryophyta</taxon>
        <taxon>Tracheophyta</taxon>
        <taxon>Spermatophyta</taxon>
        <taxon>Magnoliopsida</taxon>
        <taxon>eudicotyledons</taxon>
        <taxon>Gunneridae</taxon>
        <taxon>Pentapetalae</taxon>
        <taxon>asterids</taxon>
        <taxon>campanulids</taxon>
        <taxon>Asterales</taxon>
        <taxon>Asteraceae</taxon>
        <taxon>Asteroideae</taxon>
        <taxon>Anthemideae</taxon>
        <taxon>Anthemidinae</taxon>
        <taxon>Tanacetum</taxon>
    </lineage>
</organism>
<dbReference type="GO" id="GO:0003676">
    <property type="term" value="F:nucleic acid binding"/>
    <property type="evidence" value="ECO:0007669"/>
    <property type="project" value="InterPro"/>
</dbReference>
<dbReference type="InterPro" id="IPR043502">
    <property type="entry name" value="DNA/RNA_pol_sf"/>
</dbReference>
<feature type="coiled-coil region" evidence="1">
    <location>
        <begin position="359"/>
        <end position="386"/>
    </location>
</feature>
<evidence type="ECO:0000256" key="1">
    <source>
        <dbReference type="SAM" id="Coils"/>
    </source>
</evidence>
<proteinExistence type="predicted"/>
<accession>A0A699HFK9</accession>
<feature type="domain" description="Reverse transcriptase Ty1/copia-type" evidence="3">
    <location>
        <begin position="882"/>
        <end position="981"/>
    </location>
</feature>
<evidence type="ECO:0000256" key="2">
    <source>
        <dbReference type="SAM" id="MobiDB-lite"/>
    </source>
</evidence>
<dbReference type="Pfam" id="PF07727">
    <property type="entry name" value="RVT_2"/>
    <property type="match status" value="1"/>
</dbReference>
<dbReference type="PANTHER" id="PTHR11439:SF509">
    <property type="entry name" value="RNA-DIRECTED DNA POLYMERASE"/>
    <property type="match status" value="1"/>
</dbReference>
<comment type="caution">
    <text evidence="4">The sequence shown here is derived from an EMBL/GenBank/DDBJ whole genome shotgun (WGS) entry which is preliminary data.</text>
</comment>
<protein>
    <submittedName>
        <fullName evidence="4">Putative ribonuclease H-like domain-containing protein</fullName>
    </submittedName>
</protein>
<dbReference type="SUPFAM" id="SSF53098">
    <property type="entry name" value="Ribonuclease H-like"/>
    <property type="match status" value="1"/>
</dbReference>
<dbReference type="Gene3D" id="3.30.420.10">
    <property type="entry name" value="Ribonuclease H-like superfamily/Ribonuclease H"/>
    <property type="match status" value="1"/>
</dbReference>
<keyword evidence="1" id="KW-0175">Coiled coil</keyword>